<evidence type="ECO:0000313" key="9">
    <source>
        <dbReference type="Proteomes" id="UP001165405"/>
    </source>
</evidence>
<dbReference type="SUPFAM" id="SSF51679">
    <property type="entry name" value="Bacterial luciferase-like"/>
    <property type="match status" value="1"/>
</dbReference>
<gene>
    <name evidence="8" type="ORF">L1785_08205</name>
</gene>
<evidence type="ECO:0000256" key="3">
    <source>
        <dbReference type="ARBA" id="ARBA00023002"/>
    </source>
</evidence>
<evidence type="ECO:0000256" key="1">
    <source>
        <dbReference type="ARBA" id="ARBA00022630"/>
    </source>
</evidence>
<keyword evidence="3" id="KW-0560">Oxidoreductase</keyword>
<feature type="domain" description="Luciferase-like" evidence="7">
    <location>
        <begin position="44"/>
        <end position="282"/>
    </location>
</feature>
<dbReference type="RefSeq" id="WP_236088724.1">
    <property type="nucleotide sequence ID" value="NZ_JAKGSG010000025.1"/>
</dbReference>
<feature type="binding site" evidence="6">
    <location>
        <position position="72"/>
    </location>
    <ligand>
        <name>FMN</name>
        <dbReference type="ChEBI" id="CHEBI:58210"/>
    </ligand>
</feature>
<dbReference type="EMBL" id="JAKGSG010000025">
    <property type="protein sequence ID" value="MCF4120961.1"/>
    <property type="molecule type" value="Genomic_DNA"/>
</dbReference>
<dbReference type="InterPro" id="IPR036661">
    <property type="entry name" value="Luciferase-like_sf"/>
</dbReference>
<organism evidence="8 9">
    <name type="scientific">Antribacter soli</name>
    <dbReference type="NCBI Taxonomy" id="2910976"/>
    <lineage>
        <taxon>Bacteria</taxon>
        <taxon>Bacillati</taxon>
        <taxon>Actinomycetota</taxon>
        <taxon>Actinomycetes</taxon>
        <taxon>Micrococcales</taxon>
        <taxon>Promicromonosporaceae</taxon>
        <taxon>Antribacter</taxon>
    </lineage>
</organism>
<keyword evidence="9" id="KW-1185">Reference proteome</keyword>
<reference evidence="8" key="1">
    <citation type="submission" date="2022-01" db="EMBL/GenBank/DDBJ databases">
        <title>Antribacter sp. nov., isolated from Guizhou of China.</title>
        <authorList>
            <person name="Chengliang C."/>
            <person name="Ya Z."/>
        </authorList>
    </citation>
    <scope>NUCLEOTIDE SEQUENCE</scope>
    <source>
        <strain evidence="8">KLBMP 9083</strain>
    </source>
</reference>
<dbReference type="AlphaFoldDB" id="A0AA41U6Y8"/>
<accession>A0AA41U6Y8</accession>
<comment type="caution">
    <text evidence="8">The sequence shown here is derived from an EMBL/GenBank/DDBJ whole genome shotgun (WGS) entry which is preliminary data.</text>
</comment>
<keyword evidence="2 6" id="KW-0288">FMN</keyword>
<sequence length="376" mass="40227">MTSTSVPRPHDRLHESRSRTVHLGVDLSDAGARPAVWRAVGSQAQRLFDPQRLVELVATARRGRLDLVTFDDAFSLQPVRRGAQGRLDAALVAARVAPRSSGIGLVPTVDTTHTEPFHVSKAITTIDHVSEGRAAWQVGRSTAAEAIDVVSKLWDAGENDAGSRDVRAGRLADDVTLDHEGVRFVKKVPSIAPRSPQGRPPVVIRVTSPEALDLAARRADVVRVRATSLGEAAALRTEILDRAEAAGRGRSELRVLVEAFVVIGDDARSAHARLDLLEQLDGATWDTDSLIHAGTAQALSALVAEWVLLGAADGFLLRPASLTTDLTAIVDRTVPLLQEAGLFRTEYPGTTLRETLGLPRPASRYATLPARAAATA</sequence>
<feature type="binding site" evidence="6">
    <location>
        <position position="108"/>
    </location>
    <ligand>
        <name>FMN</name>
        <dbReference type="ChEBI" id="CHEBI:58210"/>
    </ligand>
</feature>
<evidence type="ECO:0000256" key="4">
    <source>
        <dbReference type="ARBA" id="ARBA00023033"/>
    </source>
</evidence>
<dbReference type="InterPro" id="IPR011251">
    <property type="entry name" value="Luciferase-like_dom"/>
</dbReference>
<comment type="similarity">
    <text evidence="5">Belongs to the NtaA/SnaA/DszA monooxygenase family.</text>
</comment>
<evidence type="ECO:0000259" key="7">
    <source>
        <dbReference type="Pfam" id="PF00296"/>
    </source>
</evidence>
<keyword evidence="4" id="KW-0503">Monooxygenase</keyword>
<evidence type="ECO:0000256" key="5">
    <source>
        <dbReference type="ARBA" id="ARBA00033748"/>
    </source>
</evidence>
<dbReference type="PIRSF" id="PIRSF000337">
    <property type="entry name" value="NTA_MOA"/>
    <property type="match status" value="1"/>
</dbReference>
<dbReference type="Pfam" id="PF00296">
    <property type="entry name" value="Bac_luciferase"/>
    <property type="match status" value="1"/>
</dbReference>
<dbReference type="Proteomes" id="UP001165405">
    <property type="component" value="Unassembled WGS sequence"/>
</dbReference>
<evidence type="ECO:0000256" key="2">
    <source>
        <dbReference type="ARBA" id="ARBA00022643"/>
    </source>
</evidence>
<dbReference type="Gene3D" id="3.20.20.30">
    <property type="entry name" value="Luciferase-like domain"/>
    <property type="match status" value="1"/>
</dbReference>
<evidence type="ECO:0000313" key="8">
    <source>
        <dbReference type="EMBL" id="MCF4120961.1"/>
    </source>
</evidence>
<dbReference type="GO" id="GO:0016705">
    <property type="term" value="F:oxidoreductase activity, acting on paired donors, with incorporation or reduction of molecular oxygen"/>
    <property type="evidence" value="ECO:0007669"/>
    <property type="project" value="InterPro"/>
</dbReference>
<keyword evidence="1 6" id="KW-0285">Flavoprotein</keyword>
<name>A0AA41U6Y8_9MICO</name>
<protein>
    <submittedName>
        <fullName evidence="8">LLM class flavin-dependent oxidoreductase</fullName>
    </submittedName>
</protein>
<dbReference type="InterPro" id="IPR016215">
    <property type="entry name" value="NTA_MOA"/>
</dbReference>
<dbReference type="PANTHER" id="PTHR30011">
    <property type="entry name" value="ALKANESULFONATE MONOOXYGENASE-RELATED"/>
    <property type="match status" value="1"/>
</dbReference>
<dbReference type="PANTHER" id="PTHR30011:SF16">
    <property type="entry name" value="C2H2 FINGER DOMAIN TRANSCRIPTION FACTOR (EUROFUNG)-RELATED"/>
    <property type="match status" value="1"/>
</dbReference>
<feature type="binding site" evidence="6">
    <location>
        <position position="208"/>
    </location>
    <ligand>
        <name>FMN</name>
        <dbReference type="ChEBI" id="CHEBI:58210"/>
    </ligand>
</feature>
<dbReference type="GO" id="GO:0004497">
    <property type="term" value="F:monooxygenase activity"/>
    <property type="evidence" value="ECO:0007669"/>
    <property type="project" value="UniProtKB-KW"/>
</dbReference>
<evidence type="ECO:0000256" key="6">
    <source>
        <dbReference type="PIRSR" id="PIRSR000337-1"/>
    </source>
</evidence>
<dbReference type="InterPro" id="IPR051260">
    <property type="entry name" value="Diverse_substr_monoxygenases"/>
</dbReference>
<proteinExistence type="inferred from homology"/>